<evidence type="ECO:0000313" key="2">
    <source>
        <dbReference type="EMBL" id="GIL88059.1"/>
    </source>
</evidence>
<gene>
    <name evidence="2" type="ORF">Vretifemale_16092</name>
</gene>
<comment type="caution">
    <text evidence="2">The sequence shown here is derived from an EMBL/GenBank/DDBJ whole genome shotgun (WGS) entry which is preliminary data.</text>
</comment>
<dbReference type="EMBL" id="BNCP01000042">
    <property type="protein sequence ID" value="GIL88059.1"/>
    <property type="molecule type" value="Genomic_DNA"/>
</dbReference>
<feature type="compositionally biased region" description="Basic and acidic residues" evidence="1">
    <location>
        <begin position="76"/>
        <end position="92"/>
    </location>
</feature>
<accession>A0A8J4FXB9</accession>
<proteinExistence type="predicted"/>
<feature type="compositionally biased region" description="Low complexity" evidence="1">
    <location>
        <begin position="49"/>
        <end position="75"/>
    </location>
</feature>
<feature type="region of interest" description="Disordered" evidence="1">
    <location>
        <begin position="49"/>
        <end position="154"/>
    </location>
</feature>
<dbReference type="OrthoDB" id="10640993at2759"/>
<sequence>MDIKSKLLPLARWVATYKRSHGKAPAEADVPAELAPLWREFQASKATFAASVAASRPPDQQQQRYHHQQQQQQQEQKQRKQFHADDAHDPHHPRLQANGGDDIGAPAPSQPTWTKHDSSSSPARAGVSAQGVLSPSRRAARPVVARALRHTYTS</sequence>
<name>A0A8J4FXB9_9CHLO</name>
<protein>
    <submittedName>
        <fullName evidence="2">Uncharacterized protein</fullName>
    </submittedName>
</protein>
<evidence type="ECO:0000256" key="1">
    <source>
        <dbReference type="SAM" id="MobiDB-lite"/>
    </source>
</evidence>
<organism evidence="2 3">
    <name type="scientific">Volvox reticuliferus</name>
    <dbReference type="NCBI Taxonomy" id="1737510"/>
    <lineage>
        <taxon>Eukaryota</taxon>
        <taxon>Viridiplantae</taxon>
        <taxon>Chlorophyta</taxon>
        <taxon>core chlorophytes</taxon>
        <taxon>Chlorophyceae</taxon>
        <taxon>CS clade</taxon>
        <taxon>Chlamydomonadales</taxon>
        <taxon>Volvocaceae</taxon>
        <taxon>Volvox</taxon>
    </lineage>
</organism>
<feature type="compositionally biased region" description="Low complexity" evidence="1">
    <location>
        <begin position="134"/>
        <end position="146"/>
    </location>
</feature>
<reference evidence="2" key="1">
    <citation type="journal article" date="2021" name="Proc. Natl. Acad. Sci. U.S.A.">
        <title>Three genomes in the algal genus Volvox reveal the fate of a haploid sex-determining region after a transition to homothallism.</title>
        <authorList>
            <person name="Yamamoto K."/>
            <person name="Hamaji T."/>
            <person name="Kawai-Toyooka H."/>
            <person name="Matsuzaki R."/>
            <person name="Takahashi F."/>
            <person name="Nishimura Y."/>
            <person name="Kawachi M."/>
            <person name="Noguchi H."/>
            <person name="Minakuchi Y."/>
            <person name="Umen J.G."/>
            <person name="Toyoda A."/>
            <person name="Nozaki H."/>
        </authorList>
    </citation>
    <scope>NUCLEOTIDE SEQUENCE</scope>
    <source>
        <strain evidence="2">NIES-3786</strain>
    </source>
</reference>
<dbReference type="Proteomes" id="UP000747110">
    <property type="component" value="Unassembled WGS sequence"/>
</dbReference>
<evidence type="ECO:0000313" key="3">
    <source>
        <dbReference type="Proteomes" id="UP000747110"/>
    </source>
</evidence>
<dbReference type="AlphaFoldDB" id="A0A8J4FXB9"/>
<keyword evidence="3" id="KW-1185">Reference proteome</keyword>
<feature type="non-terminal residue" evidence="2">
    <location>
        <position position="154"/>
    </location>
</feature>